<accession>A0AAD6VKP7</accession>
<comment type="caution">
    <text evidence="2">The sequence shown here is derived from an EMBL/GenBank/DDBJ whole genome shotgun (WGS) entry which is preliminary data.</text>
</comment>
<keyword evidence="3" id="KW-1185">Reference proteome</keyword>
<dbReference type="EMBL" id="JARJCW010000016">
    <property type="protein sequence ID" value="KAJ7215917.1"/>
    <property type="molecule type" value="Genomic_DNA"/>
</dbReference>
<organism evidence="2 3">
    <name type="scientific">Mycena pura</name>
    <dbReference type="NCBI Taxonomy" id="153505"/>
    <lineage>
        <taxon>Eukaryota</taxon>
        <taxon>Fungi</taxon>
        <taxon>Dikarya</taxon>
        <taxon>Basidiomycota</taxon>
        <taxon>Agaricomycotina</taxon>
        <taxon>Agaricomycetes</taxon>
        <taxon>Agaricomycetidae</taxon>
        <taxon>Agaricales</taxon>
        <taxon>Marasmiineae</taxon>
        <taxon>Mycenaceae</taxon>
        <taxon>Mycena</taxon>
    </lineage>
</organism>
<name>A0AAD6VKP7_9AGAR</name>
<evidence type="ECO:0000256" key="1">
    <source>
        <dbReference type="SAM" id="MobiDB-lite"/>
    </source>
</evidence>
<dbReference type="Proteomes" id="UP001219525">
    <property type="component" value="Unassembled WGS sequence"/>
</dbReference>
<proteinExistence type="predicted"/>
<feature type="region of interest" description="Disordered" evidence="1">
    <location>
        <begin position="196"/>
        <end position="216"/>
    </location>
</feature>
<gene>
    <name evidence="2" type="ORF">GGX14DRAFT_391592</name>
</gene>
<dbReference type="AlphaFoldDB" id="A0AAD6VKP7"/>
<evidence type="ECO:0000313" key="3">
    <source>
        <dbReference type="Proteomes" id="UP001219525"/>
    </source>
</evidence>
<feature type="region of interest" description="Disordered" evidence="1">
    <location>
        <begin position="1"/>
        <end position="20"/>
    </location>
</feature>
<protein>
    <submittedName>
        <fullName evidence="2">Uncharacterized protein</fullName>
    </submittedName>
</protein>
<evidence type="ECO:0000313" key="2">
    <source>
        <dbReference type="EMBL" id="KAJ7215917.1"/>
    </source>
</evidence>
<reference evidence="2" key="1">
    <citation type="submission" date="2023-03" db="EMBL/GenBank/DDBJ databases">
        <title>Massive genome expansion in bonnet fungi (Mycena s.s.) driven by repeated elements and novel gene families across ecological guilds.</title>
        <authorList>
            <consortium name="Lawrence Berkeley National Laboratory"/>
            <person name="Harder C.B."/>
            <person name="Miyauchi S."/>
            <person name="Viragh M."/>
            <person name="Kuo A."/>
            <person name="Thoen E."/>
            <person name="Andreopoulos B."/>
            <person name="Lu D."/>
            <person name="Skrede I."/>
            <person name="Drula E."/>
            <person name="Henrissat B."/>
            <person name="Morin E."/>
            <person name="Kohler A."/>
            <person name="Barry K."/>
            <person name="LaButti K."/>
            <person name="Morin E."/>
            <person name="Salamov A."/>
            <person name="Lipzen A."/>
            <person name="Mereny Z."/>
            <person name="Hegedus B."/>
            <person name="Baldrian P."/>
            <person name="Stursova M."/>
            <person name="Weitz H."/>
            <person name="Taylor A."/>
            <person name="Grigoriev I.V."/>
            <person name="Nagy L.G."/>
            <person name="Martin F."/>
            <person name="Kauserud H."/>
        </authorList>
    </citation>
    <scope>NUCLEOTIDE SEQUENCE</scope>
    <source>
        <strain evidence="2">9144</strain>
    </source>
</reference>
<sequence length="216" mass="23957">MGSEAGKIPKDSTGCGDIDSNSHPNGNLRLVAKLKTFVTNTDFIFQPEAINTAIQANGHASGRVRVKIQERNFSSWSTVEGPSRCKSSCIINVCQEKSLKMHVRRSGRVLMEGNGRDGTYATREALLSRTCLGHPQVSATSRTYVKESRITLGLRRKILILSAETNLDPGRQPYSLYLVRPIERQSEIVRKRAVIAGHRHRKTRPTDSHGLPPITN</sequence>